<dbReference type="KEGG" id="tsv:DSM104635_03695"/>
<keyword evidence="2" id="KW-1185">Reference proteome</keyword>
<evidence type="ECO:0000313" key="1">
    <source>
        <dbReference type="EMBL" id="QGZ96833.1"/>
    </source>
</evidence>
<protein>
    <submittedName>
        <fullName evidence="1">Uncharacterized protein</fullName>
    </submittedName>
</protein>
<name>A0A6I6N0H7_9CAUL</name>
<evidence type="ECO:0000313" key="2">
    <source>
        <dbReference type="Proteomes" id="UP000431269"/>
    </source>
</evidence>
<sequence>MTGLEDAVFGEVTPHLAATWNSEITDTALRALDAVLRVRVFPTELLIDIIAEGLGADPSAGPVTIKCPVS</sequence>
<proteinExistence type="predicted"/>
<accession>A0A6I6N0H7</accession>
<dbReference type="RefSeq" id="WP_158767601.1">
    <property type="nucleotide sequence ID" value="NZ_CP047045.1"/>
</dbReference>
<reference evidence="2" key="1">
    <citation type="submission" date="2019-12" db="EMBL/GenBank/DDBJ databases">
        <title>Complete genome of Terracaulis silvestris 0127_4.</title>
        <authorList>
            <person name="Vieira S."/>
            <person name="Riedel T."/>
            <person name="Sproer C."/>
            <person name="Pascual J."/>
            <person name="Boedeker C."/>
            <person name="Overmann J."/>
        </authorList>
    </citation>
    <scope>NUCLEOTIDE SEQUENCE [LARGE SCALE GENOMIC DNA]</scope>
    <source>
        <strain evidence="2">0127_4</strain>
    </source>
</reference>
<organism evidence="1 2">
    <name type="scientific">Terricaulis silvestris</name>
    <dbReference type="NCBI Taxonomy" id="2686094"/>
    <lineage>
        <taxon>Bacteria</taxon>
        <taxon>Pseudomonadati</taxon>
        <taxon>Pseudomonadota</taxon>
        <taxon>Alphaproteobacteria</taxon>
        <taxon>Caulobacterales</taxon>
        <taxon>Caulobacteraceae</taxon>
        <taxon>Terricaulis</taxon>
    </lineage>
</organism>
<dbReference type="AlphaFoldDB" id="A0A6I6N0H7"/>
<dbReference type="Proteomes" id="UP000431269">
    <property type="component" value="Chromosome"/>
</dbReference>
<gene>
    <name evidence="1" type="ORF">DSM104635_03695</name>
</gene>
<dbReference type="EMBL" id="CP047045">
    <property type="protein sequence ID" value="QGZ96833.1"/>
    <property type="molecule type" value="Genomic_DNA"/>
</dbReference>